<proteinExistence type="predicted"/>
<dbReference type="PANTHER" id="PTHR11014">
    <property type="entry name" value="PEPTIDASE M20 FAMILY MEMBER"/>
    <property type="match status" value="1"/>
</dbReference>
<dbReference type="GO" id="GO:0050118">
    <property type="term" value="F:N-acetyldiaminopimelate deacetylase activity"/>
    <property type="evidence" value="ECO:0007669"/>
    <property type="project" value="UniProtKB-ARBA"/>
</dbReference>
<dbReference type="NCBIfam" id="TIGR01891">
    <property type="entry name" value="amidohydrolases"/>
    <property type="match status" value="1"/>
</dbReference>
<dbReference type="GO" id="GO:0046872">
    <property type="term" value="F:metal ion binding"/>
    <property type="evidence" value="ECO:0007669"/>
    <property type="project" value="UniProtKB-KW"/>
</dbReference>
<dbReference type="InterPro" id="IPR017439">
    <property type="entry name" value="Amidohydrolase"/>
</dbReference>
<feature type="binding site" evidence="2">
    <location>
        <position position="176"/>
    </location>
    <ligand>
        <name>Mn(2+)</name>
        <dbReference type="ChEBI" id="CHEBI:29035"/>
        <label>2</label>
    </ligand>
</feature>
<feature type="binding site" evidence="2">
    <location>
        <position position="102"/>
    </location>
    <ligand>
        <name>Mn(2+)</name>
        <dbReference type="ChEBI" id="CHEBI:29035"/>
        <label>2</label>
    </ligand>
</feature>
<dbReference type="Gene3D" id="3.30.70.360">
    <property type="match status" value="1"/>
</dbReference>
<feature type="binding site" evidence="2">
    <location>
        <position position="136"/>
    </location>
    <ligand>
        <name>Mn(2+)</name>
        <dbReference type="ChEBI" id="CHEBI:29035"/>
        <label>2</label>
    </ligand>
</feature>
<dbReference type="SUPFAM" id="SSF55031">
    <property type="entry name" value="Bacterial exopeptidase dimerisation domain"/>
    <property type="match status" value="1"/>
</dbReference>
<protein>
    <submittedName>
        <fullName evidence="4">Amidohydrolase</fullName>
    </submittedName>
</protein>
<keyword evidence="2" id="KW-0464">Manganese</keyword>
<evidence type="ECO:0000256" key="2">
    <source>
        <dbReference type="PIRSR" id="PIRSR005962-1"/>
    </source>
</evidence>
<dbReference type="Pfam" id="PF01546">
    <property type="entry name" value="Peptidase_M20"/>
    <property type="match status" value="1"/>
</dbReference>
<evidence type="ECO:0000313" key="5">
    <source>
        <dbReference type="Proteomes" id="UP000184052"/>
    </source>
</evidence>
<dbReference type="PIRSF" id="PIRSF005962">
    <property type="entry name" value="Pept_M20D_amidohydro"/>
    <property type="match status" value="1"/>
</dbReference>
<dbReference type="STRING" id="1121476.SAMN02745751_01171"/>
<feature type="domain" description="Peptidase M20 dimerisation" evidence="3">
    <location>
        <begin position="200"/>
        <end position="293"/>
    </location>
</feature>
<dbReference type="InterPro" id="IPR002933">
    <property type="entry name" value="Peptidase_M20"/>
</dbReference>
<dbReference type="GO" id="GO:0019877">
    <property type="term" value="P:diaminopimelate biosynthetic process"/>
    <property type="evidence" value="ECO:0007669"/>
    <property type="project" value="UniProtKB-ARBA"/>
</dbReference>
<dbReference type="Gene3D" id="3.40.630.10">
    <property type="entry name" value="Zn peptidases"/>
    <property type="match status" value="1"/>
</dbReference>
<sequence length="403" mass="43604">MIDSKEIAAIEEEMIENYKILHKNPELGFEEYETSKFILKKLSEYGIEGRQIAHTGVVATIEGDKPGKTVAIRADMDALALTEEAKVDYKSQKDGLMHACGHDAHVAMLLGAAKYLARNGDKFCGNVRLIFQPAEEGARPDAFKVAIENGASELGGAASMIKHGALEGVDACFALHVMSNMEKGVFGINRGRAMASSDVFELDILGKGGHGSAPDSAIDPVGALSAILAAFNQFPSRELSALNTCVLSVGTINTDSSWNIIPDKIKVTGGVRTFDNELREVVFQRLPEIAEGICKAHRCKAEFSRIKGYSPTINDVEIAERMVDVAGSCFGEENVYISDVPLMGSEDVGYYFQEIPGALGWLGVKESSIEPVVAHNPRFRIDLGALKSGVVFHVNMAMNYLNN</sequence>
<organism evidence="4 5">
    <name type="scientific">Dethiosulfatibacter aminovorans DSM 17477</name>
    <dbReference type="NCBI Taxonomy" id="1121476"/>
    <lineage>
        <taxon>Bacteria</taxon>
        <taxon>Bacillati</taxon>
        <taxon>Bacillota</taxon>
        <taxon>Tissierellia</taxon>
        <taxon>Dethiosulfatibacter</taxon>
    </lineage>
</organism>
<dbReference type="InterPro" id="IPR011650">
    <property type="entry name" value="Peptidase_M20_dimer"/>
</dbReference>
<evidence type="ECO:0000256" key="1">
    <source>
        <dbReference type="ARBA" id="ARBA00022801"/>
    </source>
</evidence>
<keyword evidence="5" id="KW-1185">Reference proteome</keyword>
<dbReference type="EMBL" id="FQZL01000007">
    <property type="protein sequence ID" value="SHI83838.1"/>
    <property type="molecule type" value="Genomic_DNA"/>
</dbReference>
<dbReference type="InterPro" id="IPR036264">
    <property type="entry name" value="Bact_exopeptidase_dim_dom"/>
</dbReference>
<dbReference type="AlphaFoldDB" id="A0A1M6EEW4"/>
<dbReference type="SUPFAM" id="SSF53187">
    <property type="entry name" value="Zn-dependent exopeptidases"/>
    <property type="match status" value="1"/>
</dbReference>
<dbReference type="RefSeq" id="WP_073048507.1">
    <property type="nucleotide sequence ID" value="NZ_FQZL01000007.1"/>
</dbReference>
<name>A0A1M6EEW4_9FIRM</name>
<accession>A0A1M6EEW4</accession>
<feature type="binding site" evidence="2">
    <location>
        <position position="100"/>
    </location>
    <ligand>
        <name>Mn(2+)</name>
        <dbReference type="ChEBI" id="CHEBI:29035"/>
        <label>2</label>
    </ligand>
</feature>
<evidence type="ECO:0000259" key="3">
    <source>
        <dbReference type="Pfam" id="PF07687"/>
    </source>
</evidence>
<evidence type="ECO:0000313" key="4">
    <source>
        <dbReference type="EMBL" id="SHI83838.1"/>
    </source>
</evidence>
<feature type="binding site" evidence="2">
    <location>
        <position position="375"/>
    </location>
    <ligand>
        <name>Mn(2+)</name>
        <dbReference type="ChEBI" id="CHEBI:29035"/>
        <label>2</label>
    </ligand>
</feature>
<gene>
    <name evidence="4" type="ORF">SAMN02745751_01171</name>
</gene>
<dbReference type="FunFam" id="3.30.70.360:FF:000001">
    <property type="entry name" value="N-acetyldiaminopimelate deacetylase"/>
    <property type="match status" value="1"/>
</dbReference>
<reference evidence="4 5" key="1">
    <citation type="submission" date="2016-11" db="EMBL/GenBank/DDBJ databases">
        <authorList>
            <person name="Jaros S."/>
            <person name="Januszkiewicz K."/>
            <person name="Wedrychowicz H."/>
        </authorList>
    </citation>
    <scope>NUCLEOTIDE SEQUENCE [LARGE SCALE GENOMIC DNA]</scope>
    <source>
        <strain evidence="4 5">DSM 17477</strain>
    </source>
</reference>
<dbReference type="OrthoDB" id="9776731at2"/>
<keyword evidence="1 4" id="KW-0378">Hydrolase</keyword>
<dbReference type="Pfam" id="PF07687">
    <property type="entry name" value="M20_dimer"/>
    <property type="match status" value="1"/>
</dbReference>
<comment type="cofactor">
    <cofactor evidence="2">
        <name>Mn(2+)</name>
        <dbReference type="ChEBI" id="CHEBI:29035"/>
    </cofactor>
    <text evidence="2">The Mn(2+) ion enhances activity.</text>
</comment>
<dbReference type="Proteomes" id="UP000184052">
    <property type="component" value="Unassembled WGS sequence"/>
</dbReference>
<dbReference type="PANTHER" id="PTHR11014:SF63">
    <property type="entry name" value="METALLOPEPTIDASE, PUTATIVE (AFU_ORTHOLOGUE AFUA_6G09600)-RELATED"/>
    <property type="match status" value="1"/>
</dbReference>
<keyword evidence="2" id="KW-0479">Metal-binding</keyword>